<gene>
    <name evidence="2" type="ORF">CLV78_111108</name>
</gene>
<protein>
    <submittedName>
        <fullName evidence="2">Uncharacterized protein</fullName>
    </submittedName>
</protein>
<evidence type="ECO:0000313" key="3">
    <source>
        <dbReference type="Proteomes" id="UP000239480"/>
    </source>
</evidence>
<dbReference type="EMBL" id="PVTD01000011">
    <property type="protein sequence ID" value="PRY20953.1"/>
    <property type="molecule type" value="Genomic_DNA"/>
</dbReference>
<comment type="caution">
    <text evidence="2">The sequence shown here is derived from an EMBL/GenBank/DDBJ whole genome shotgun (WGS) entry which is preliminary data.</text>
</comment>
<keyword evidence="3" id="KW-1185">Reference proteome</keyword>
<reference evidence="2 3" key="1">
    <citation type="submission" date="2018-03" db="EMBL/GenBank/DDBJ databases">
        <title>Genomic Encyclopedia of Archaeal and Bacterial Type Strains, Phase II (KMG-II): from individual species to whole genera.</title>
        <authorList>
            <person name="Goeker M."/>
        </authorList>
    </citation>
    <scope>NUCLEOTIDE SEQUENCE [LARGE SCALE GENOMIC DNA]</scope>
    <source>
        <strain evidence="2 3">DSM 29328</strain>
    </source>
</reference>
<feature type="compositionally biased region" description="Polar residues" evidence="1">
    <location>
        <begin position="10"/>
        <end position="20"/>
    </location>
</feature>
<dbReference type="AlphaFoldDB" id="A0A2T0RIE3"/>
<name>A0A2T0RIE3_9RHOB</name>
<sequence length="53" mass="5455">MNPDRFTPPGFTTHTPSTVEQAVGSKASAPGAVTGGTPTSKHLTVDFPEETAK</sequence>
<feature type="region of interest" description="Disordered" evidence="1">
    <location>
        <begin position="1"/>
        <end position="53"/>
    </location>
</feature>
<evidence type="ECO:0000256" key="1">
    <source>
        <dbReference type="SAM" id="MobiDB-lite"/>
    </source>
</evidence>
<organism evidence="2 3">
    <name type="scientific">Aliiruegeria haliotis</name>
    <dbReference type="NCBI Taxonomy" id="1280846"/>
    <lineage>
        <taxon>Bacteria</taxon>
        <taxon>Pseudomonadati</taxon>
        <taxon>Pseudomonadota</taxon>
        <taxon>Alphaproteobacteria</taxon>
        <taxon>Rhodobacterales</taxon>
        <taxon>Roseobacteraceae</taxon>
        <taxon>Aliiruegeria</taxon>
    </lineage>
</organism>
<proteinExistence type="predicted"/>
<accession>A0A2T0RIE3</accession>
<evidence type="ECO:0000313" key="2">
    <source>
        <dbReference type="EMBL" id="PRY20953.1"/>
    </source>
</evidence>
<dbReference type="Proteomes" id="UP000239480">
    <property type="component" value="Unassembled WGS sequence"/>
</dbReference>